<comment type="catalytic activity">
    <reaction evidence="9">
        <text>L-threonyl-[protein] + ATP = O-phospho-L-threonyl-[protein] + ADP + H(+)</text>
        <dbReference type="Rhea" id="RHEA:46608"/>
        <dbReference type="Rhea" id="RHEA-COMP:11060"/>
        <dbReference type="Rhea" id="RHEA-COMP:11605"/>
        <dbReference type="ChEBI" id="CHEBI:15378"/>
        <dbReference type="ChEBI" id="CHEBI:30013"/>
        <dbReference type="ChEBI" id="CHEBI:30616"/>
        <dbReference type="ChEBI" id="CHEBI:61977"/>
        <dbReference type="ChEBI" id="CHEBI:456216"/>
        <dbReference type="EC" id="2.7.11.1"/>
    </reaction>
</comment>
<dbReference type="SMART" id="SM00219">
    <property type="entry name" value="TyrKc"/>
    <property type="match status" value="1"/>
</dbReference>
<dbReference type="CDD" id="cd01098">
    <property type="entry name" value="PAN_AP_plant"/>
    <property type="match status" value="1"/>
</dbReference>
<keyword evidence="17" id="KW-1185">Reference proteome</keyword>
<dbReference type="FunFam" id="1.10.510.10:FF:001023">
    <property type="entry name" value="Os07g0541700 protein"/>
    <property type="match status" value="1"/>
</dbReference>
<keyword evidence="8" id="KW-1015">Disulfide bond</keyword>
<evidence type="ECO:0000256" key="7">
    <source>
        <dbReference type="ARBA" id="ARBA00022840"/>
    </source>
</evidence>
<feature type="transmembrane region" description="Helical" evidence="11">
    <location>
        <begin position="454"/>
        <end position="475"/>
    </location>
</feature>
<dbReference type="GO" id="GO:0048544">
    <property type="term" value="P:recognition of pollen"/>
    <property type="evidence" value="ECO:0007669"/>
    <property type="project" value="InterPro"/>
</dbReference>
<organism evidence="16 17">
    <name type="scientific">Papaver atlanticum</name>
    <dbReference type="NCBI Taxonomy" id="357466"/>
    <lineage>
        <taxon>Eukaryota</taxon>
        <taxon>Viridiplantae</taxon>
        <taxon>Streptophyta</taxon>
        <taxon>Embryophyta</taxon>
        <taxon>Tracheophyta</taxon>
        <taxon>Spermatophyta</taxon>
        <taxon>Magnoliopsida</taxon>
        <taxon>Ranunculales</taxon>
        <taxon>Papaveraceae</taxon>
        <taxon>Papaveroideae</taxon>
        <taxon>Papaver</taxon>
    </lineage>
</organism>
<evidence type="ECO:0000313" key="17">
    <source>
        <dbReference type="Proteomes" id="UP001202328"/>
    </source>
</evidence>
<dbReference type="CDD" id="cd00028">
    <property type="entry name" value="B_lectin"/>
    <property type="match status" value="1"/>
</dbReference>
<dbReference type="Gene3D" id="1.10.510.10">
    <property type="entry name" value="Transferase(Phosphotransferase) domain 1"/>
    <property type="match status" value="1"/>
</dbReference>
<dbReference type="InterPro" id="IPR003609">
    <property type="entry name" value="Pan_app"/>
</dbReference>
<gene>
    <name evidence="16" type="ORF">MKW98_019729</name>
</gene>
<dbReference type="PANTHER" id="PTHR32444:SF247">
    <property type="entry name" value="OS01G0958200 PROTEIN"/>
    <property type="match status" value="1"/>
</dbReference>
<dbReference type="Pfam" id="PF00954">
    <property type="entry name" value="S_locus_glycop"/>
    <property type="match status" value="1"/>
</dbReference>
<evidence type="ECO:0000256" key="2">
    <source>
        <dbReference type="ARBA" id="ARBA00022527"/>
    </source>
</evidence>
<dbReference type="InterPro" id="IPR000719">
    <property type="entry name" value="Prot_kinase_dom"/>
</dbReference>
<feature type="signal peptide" evidence="12">
    <location>
        <begin position="1"/>
        <end position="30"/>
    </location>
</feature>
<dbReference type="Pfam" id="PF00069">
    <property type="entry name" value="Pkinase"/>
    <property type="match status" value="1"/>
</dbReference>
<evidence type="ECO:0000256" key="11">
    <source>
        <dbReference type="SAM" id="Phobius"/>
    </source>
</evidence>
<evidence type="ECO:0000256" key="6">
    <source>
        <dbReference type="ARBA" id="ARBA00022777"/>
    </source>
</evidence>
<evidence type="ECO:0000313" key="16">
    <source>
        <dbReference type="EMBL" id="KAI3954598.1"/>
    </source>
</evidence>
<dbReference type="AlphaFoldDB" id="A0AAD4XTK1"/>
<dbReference type="GO" id="GO:0004713">
    <property type="term" value="F:protein tyrosine kinase activity"/>
    <property type="evidence" value="ECO:0007669"/>
    <property type="project" value="InterPro"/>
</dbReference>
<evidence type="ECO:0000256" key="12">
    <source>
        <dbReference type="SAM" id="SignalP"/>
    </source>
</evidence>
<evidence type="ECO:0000256" key="9">
    <source>
        <dbReference type="ARBA" id="ARBA00047899"/>
    </source>
</evidence>
<keyword evidence="5" id="KW-0547">Nucleotide-binding</keyword>
<dbReference type="Gene3D" id="2.90.10.10">
    <property type="entry name" value="Bulb-type lectin domain"/>
    <property type="match status" value="1"/>
</dbReference>
<feature type="domain" description="Bulb-type lectin" evidence="14">
    <location>
        <begin position="31"/>
        <end position="154"/>
    </location>
</feature>
<keyword evidence="6" id="KW-0418">Kinase</keyword>
<dbReference type="SMART" id="SM00108">
    <property type="entry name" value="B_lectin"/>
    <property type="match status" value="1"/>
</dbReference>
<evidence type="ECO:0000256" key="5">
    <source>
        <dbReference type="ARBA" id="ARBA00022741"/>
    </source>
</evidence>
<dbReference type="PROSITE" id="PS50011">
    <property type="entry name" value="PROTEIN_KINASE_DOM"/>
    <property type="match status" value="1"/>
</dbReference>
<feature type="domain" description="Apple" evidence="15">
    <location>
        <begin position="351"/>
        <end position="429"/>
    </location>
</feature>
<keyword evidence="11" id="KW-0472">Membrane</keyword>
<accession>A0AAD4XTK1</accession>
<evidence type="ECO:0000256" key="4">
    <source>
        <dbReference type="ARBA" id="ARBA00022729"/>
    </source>
</evidence>
<dbReference type="Proteomes" id="UP001202328">
    <property type="component" value="Unassembled WGS sequence"/>
</dbReference>
<comment type="catalytic activity">
    <reaction evidence="10">
        <text>L-seryl-[protein] + ATP = O-phospho-L-seryl-[protein] + ADP + H(+)</text>
        <dbReference type="Rhea" id="RHEA:17989"/>
        <dbReference type="Rhea" id="RHEA-COMP:9863"/>
        <dbReference type="Rhea" id="RHEA-COMP:11604"/>
        <dbReference type="ChEBI" id="CHEBI:15378"/>
        <dbReference type="ChEBI" id="CHEBI:29999"/>
        <dbReference type="ChEBI" id="CHEBI:30616"/>
        <dbReference type="ChEBI" id="CHEBI:83421"/>
        <dbReference type="ChEBI" id="CHEBI:456216"/>
        <dbReference type="EC" id="2.7.11.1"/>
    </reaction>
</comment>
<evidence type="ECO:0000256" key="10">
    <source>
        <dbReference type="ARBA" id="ARBA00048679"/>
    </source>
</evidence>
<comment type="caution">
    <text evidence="16">The sequence shown here is derived from an EMBL/GenBank/DDBJ whole genome shotgun (WGS) entry which is preliminary data.</text>
</comment>
<keyword evidence="11" id="KW-0812">Transmembrane</keyword>
<keyword evidence="7" id="KW-0067">ATP-binding</keyword>
<evidence type="ECO:0000256" key="8">
    <source>
        <dbReference type="ARBA" id="ARBA00023157"/>
    </source>
</evidence>
<dbReference type="PROSITE" id="PS50927">
    <property type="entry name" value="BULB_LECTIN"/>
    <property type="match status" value="1"/>
</dbReference>
<dbReference type="InterPro" id="IPR000858">
    <property type="entry name" value="S_locus_glycoprot_dom"/>
</dbReference>
<evidence type="ECO:0000259" key="15">
    <source>
        <dbReference type="PROSITE" id="PS50948"/>
    </source>
</evidence>
<dbReference type="EC" id="2.7.11.1" evidence="1"/>
<dbReference type="InterPro" id="IPR011009">
    <property type="entry name" value="Kinase-like_dom_sf"/>
</dbReference>
<dbReference type="InterPro" id="IPR036426">
    <property type="entry name" value="Bulb-type_lectin_dom_sf"/>
</dbReference>
<name>A0AAD4XTK1_9MAGN</name>
<keyword evidence="3" id="KW-0808">Transferase</keyword>
<evidence type="ECO:0000256" key="3">
    <source>
        <dbReference type="ARBA" id="ARBA00022679"/>
    </source>
</evidence>
<dbReference type="Gene3D" id="3.30.200.20">
    <property type="entry name" value="Phosphorylase Kinase, domain 1"/>
    <property type="match status" value="1"/>
</dbReference>
<evidence type="ECO:0000259" key="13">
    <source>
        <dbReference type="PROSITE" id="PS50011"/>
    </source>
</evidence>
<keyword evidence="4 12" id="KW-0732">Signal</keyword>
<protein>
    <recommendedName>
        <fullName evidence="1">non-specific serine/threonine protein kinase</fullName>
        <ecNumber evidence="1">2.7.11.1</ecNumber>
    </recommendedName>
</protein>
<dbReference type="InterPro" id="IPR008271">
    <property type="entry name" value="Ser/Thr_kinase_AS"/>
</dbReference>
<dbReference type="GO" id="GO:0004674">
    <property type="term" value="F:protein serine/threonine kinase activity"/>
    <property type="evidence" value="ECO:0007669"/>
    <property type="project" value="UniProtKB-KW"/>
</dbReference>
<dbReference type="PANTHER" id="PTHR32444">
    <property type="entry name" value="BULB-TYPE LECTIN DOMAIN-CONTAINING PROTEIN"/>
    <property type="match status" value="1"/>
</dbReference>
<keyword evidence="11" id="KW-1133">Transmembrane helix</keyword>
<dbReference type="InterPro" id="IPR020635">
    <property type="entry name" value="Tyr_kinase_cat_dom"/>
</dbReference>
<proteinExistence type="predicted"/>
<dbReference type="GO" id="GO:0005524">
    <property type="term" value="F:ATP binding"/>
    <property type="evidence" value="ECO:0007669"/>
    <property type="project" value="UniProtKB-KW"/>
</dbReference>
<sequence>MDRIRKYSWVFLCVLLNGFVMCSIPHHTIAEDTIPVGESLSGDQKIVSRGGKFELGFFKPGTHSQNHYIGIWYKFSVETIVWVANRDAPILDPFASKFTIFNGDLVLLNNLSQIPIWSTYLVSNTLNANEVVLGDDGNLVLRDGSNPSVVIWQSFDYPTDTWLPGGKLGFSKKTNRSQKLTSWRNPENPATGFYSIVADPGQNGNSQYHTYWNNSKPYWNSGEWDEKSKTFLLVPEMRLNFIFNYSYISNVNESYFTYSVYNNSIISRFSIDFTGQINQLIWSERTKKEWNLFWSKPEQPCDVYGICGPFGNCNQDTGNCECLPGFVPQSSADWSHQDSTGGCVRKTPLQCGNKDMFSPILTLNLPDNPQSSDRNSSEECKSACEDTCTCSGYTFDRQCQLWDGDIKNFKFFNQFPSSRKQVTFYLRYAATDVPSPDTRSTIAARKRKAIVRKIIIPVCVLVAAIMGVLGYIYLFKKNKANKRGRWKGIQEVLTNLLKSNTPNTSMFGDRETQELRIFNLACLVIATNNFCLKNKLGEGGFGPVYKTCMVTYSENFIQISSKIYHKSNSDAANSRIPVLMADPRKKVHLDWDTRFNIIGGIARGLLYLHRDSRLRVIHRDLKVGNILLDDNMTPKISDFGMARILGGDQIIANTNRVVGTLLGDFGMKANGRKLWMRLWVICILH</sequence>
<feature type="chain" id="PRO_5042163751" description="non-specific serine/threonine protein kinase" evidence="12">
    <location>
        <begin position="31"/>
        <end position="685"/>
    </location>
</feature>
<reference evidence="16" key="1">
    <citation type="submission" date="2022-04" db="EMBL/GenBank/DDBJ databases">
        <title>A functionally conserved STORR gene fusion in Papaver species that diverged 16.8 million years ago.</title>
        <authorList>
            <person name="Catania T."/>
        </authorList>
    </citation>
    <scope>NUCLEOTIDE SEQUENCE</scope>
    <source>
        <strain evidence="16">S-188037</strain>
    </source>
</reference>
<dbReference type="InterPro" id="IPR001480">
    <property type="entry name" value="Bulb-type_lectin_dom"/>
</dbReference>
<dbReference type="Pfam" id="PF01453">
    <property type="entry name" value="B_lectin"/>
    <property type="match status" value="1"/>
</dbReference>
<keyword evidence="2" id="KW-0723">Serine/threonine-protein kinase</keyword>
<feature type="domain" description="Protein kinase" evidence="13">
    <location>
        <begin position="458"/>
        <end position="685"/>
    </location>
</feature>
<dbReference type="Pfam" id="PF08276">
    <property type="entry name" value="PAN_2"/>
    <property type="match status" value="1"/>
</dbReference>
<dbReference type="PROSITE" id="PS00108">
    <property type="entry name" value="PROTEIN_KINASE_ST"/>
    <property type="match status" value="1"/>
</dbReference>
<dbReference type="EMBL" id="JAJJMB010001902">
    <property type="protein sequence ID" value="KAI3954598.1"/>
    <property type="molecule type" value="Genomic_DNA"/>
</dbReference>
<evidence type="ECO:0000259" key="14">
    <source>
        <dbReference type="PROSITE" id="PS50927"/>
    </source>
</evidence>
<dbReference type="SUPFAM" id="SSF56112">
    <property type="entry name" value="Protein kinase-like (PK-like)"/>
    <property type="match status" value="1"/>
</dbReference>
<evidence type="ECO:0000256" key="1">
    <source>
        <dbReference type="ARBA" id="ARBA00012513"/>
    </source>
</evidence>
<dbReference type="SUPFAM" id="SSF51110">
    <property type="entry name" value="alpha-D-mannose-specific plant lectins"/>
    <property type="match status" value="1"/>
</dbReference>
<dbReference type="PROSITE" id="PS50948">
    <property type="entry name" value="PAN"/>
    <property type="match status" value="1"/>
</dbReference>